<evidence type="ECO:0000313" key="3">
    <source>
        <dbReference type="EMBL" id="GAT93104.1"/>
    </source>
</evidence>
<accession>A0A5K1U6B6</accession>
<feature type="transmembrane region" description="Helical" evidence="2">
    <location>
        <begin position="437"/>
        <end position="458"/>
    </location>
</feature>
<protein>
    <recommendedName>
        <fullName evidence="5">Transmembrane protein</fullName>
    </recommendedName>
</protein>
<feature type="transmembrane region" description="Helical" evidence="2">
    <location>
        <begin position="62"/>
        <end position="87"/>
    </location>
</feature>
<feature type="transmembrane region" description="Helical" evidence="2">
    <location>
        <begin position="235"/>
        <end position="259"/>
    </location>
</feature>
<dbReference type="VEuPathDB" id="AmoebaDB:EHI7A_073060"/>
<organism evidence="3 4">
    <name type="scientific">Entamoeba histolytica</name>
    <dbReference type="NCBI Taxonomy" id="5759"/>
    <lineage>
        <taxon>Eukaryota</taxon>
        <taxon>Amoebozoa</taxon>
        <taxon>Evosea</taxon>
        <taxon>Archamoebae</taxon>
        <taxon>Mastigamoebida</taxon>
        <taxon>Entamoebidae</taxon>
        <taxon>Entamoeba</taxon>
    </lineage>
</organism>
<feature type="transmembrane region" description="Helical" evidence="2">
    <location>
        <begin position="280"/>
        <end position="296"/>
    </location>
</feature>
<gene>
    <name evidence="3" type="ORF">CL6EHI_069270</name>
</gene>
<reference evidence="3 4" key="1">
    <citation type="submission" date="2016-05" db="EMBL/GenBank/DDBJ databases">
        <title>First whole genome sequencing of Entamoeba histolytica HM1:IMSS-clone-6.</title>
        <authorList>
            <person name="Mukherjee Avik.K."/>
            <person name="Izumyama S."/>
            <person name="Nakada-Tsukui K."/>
            <person name="Nozaki T."/>
        </authorList>
    </citation>
    <scope>NUCLEOTIDE SEQUENCE [LARGE SCALE GENOMIC DNA]</scope>
    <source>
        <strain evidence="3 4">HM1:IMSS clone 6</strain>
    </source>
</reference>
<feature type="transmembrane region" description="Helical" evidence="2">
    <location>
        <begin position="386"/>
        <end position="408"/>
    </location>
</feature>
<keyword evidence="2" id="KW-0812">Transmembrane</keyword>
<feature type="region of interest" description="Disordered" evidence="1">
    <location>
        <begin position="1"/>
        <end position="23"/>
    </location>
</feature>
<comment type="caution">
    <text evidence="3">The sequence shown here is derived from an EMBL/GenBank/DDBJ whole genome shotgun (WGS) entry which is preliminary data.</text>
</comment>
<dbReference type="VEuPathDB" id="AmoebaDB:KM1_107270"/>
<dbReference type="VEuPathDB" id="AmoebaDB:EHI8A_075330"/>
<dbReference type="AlphaFoldDB" id="A0A5K1U6B6"/>
<evidence type="ECO:0008006" key="5">
    <source>
        <dbReference type="Google" id="ProtNLM"/>
    </source>
</evidence>
<evidence type="ECO:0000256" key="2">
    <source>
        <dbReference type="SAM" id="Phobius"/>
    </source>
</evidence>
<dbReference type="VEuPathDB" id="AmoebaDB:EHI5A_090680"/>
<dbReference type="EMBL" id="BDEQ01000001">
    <property type="protein sequence ID" value="GAT93104.1"/>
    <property type="molecule type" value="Genomic_DNA"/>
</dbReference>
<evidence type="ECO:0000256" key="1">
    <source>
        <dbReference type="SAM" id="MobiDB-lite"/>
    </source>
</evidence>
<feature type="transmembrane region" description="Helical" evidence="2">
    <location>
        <begin position="114"/>
        <end position="137"/>
    </location>
</feature>
<feature type="transmembrane region" description="Helical" evidence="2">
    <location>
        <begin position="192"/>
        <end position="215"/>
    </location>
</feature>
<dbReference type="VEuPathDB" id="AmoebaDB:EHI_069270"/>
<dbReference type="Proteomes" id="UP000078387">
    <property type="component" value="Unassembled WGS sequence"/>
</dbReference>
<sequence length="487" mass="57066">MTDKALEPSNDGDIEMSEEVKNKTEQPVENISDCSKIDKNKPMSLFSTNFVLRQRFGLGIALYFDFLYYVLVSDLVIGAGIVFVWSIQSEFASVTSNPLTLLYIEAYGSGQFNYYFFFVTNILFFIVCLGQGLYYYITRRNIIKREYEKEKMLMDIDEDFVQQINMPTERDKDGSMIEKGRSSWFIRKIWKIISYFIFIVFTLIFCTILVVIIKFKPDQESIQRFVDSQMQQINFPLFSFYDILVSVLLFVFYQILRIVAQLVSLIERHKKYIGYVKDRTIKYFIGKIFLVMSIYITNRIVKVDVGCPLAPAGSTFFTVVLTDLVLTNFFGILFPFIKAHFPFISRFIKKICKCIMPCWKDSFDENDIAPQFEIESEYFEIYFRQFNILIGSTTSPILMLIGALSFAIEYACDKIKLTKFCYQTKKTPGMMIRFNQWFLTFTFVLAFILWPYGGFWIVSGDLFGLLNKNYCDCSLFRSKNNFLLMQC</sequence>
<evidence type="ECO:0000313" key="4">
    <source>
        <dbReference type="Proteomes" id="UP000078387"/>
    </source>
</evidence>
<proteinExistence type="predicted"/>
<feature type="transmembrane region" description="Helical" evidence="2">
    <location>
        <begin position="316"/>
        <end position="337"/>
    </location>
</feature>
<dbReference type="OMA" id="YRQFIVY"/>
<name>A0A5K1U6B6_ENTHI</name>
<keyword evidence="2" id="KW-0472">Membrane</keyword>
<keyword evidence="2" id="KW-1133">Transmembrane helix</keyword>